<name>A0A1L6K430_POPTO</name>
<feature type="region of interest" description="Disordered" evidence="1">
    <location>
        <begin position="84"/>
        <end position="104"/>
    </location>
</feature>
<evidence type="ECO:0000313" key="3">
    <source>
        <dbReference type="EMBL" id="APR63573.1"/>
    </source>
</evidence>
<accession>A0A1L6K430</accession>
<dbReference type="PANTHER" id="PTHR34364">
    <property type="entry name" value="WAS/WASL-INTERACTING FAMILY PROTEIN"/>
    <property type="match status" value="1"/>
</dbReference>
<evidence type="ECO:0000256" key="1">
    <source>
        <dbReference type="SAM" id="MobiDB-lite"/>
    </source>
</evidence>
<dbReference type="AlphaFoldDB" id="A0A1L6K430"/>
<protein>
    <recommendedName>
        <fullName evidence="4">WAS/WASL-interacting family protein</fullName>
    </recommendedName>
</protein>
<feature type="transmembrane region" description="Helical" evidence="2">
    <location>
        <begin position="112"/>
        <end position="130"/>
    </location>
</feature>
<keyword evidence="2" id="KW-0812">Transmembrane</keyword>
<evidence type="ECO:0000256" key="2">
    <source>
        <dbReference type="SAM" id="Phobius"/>
    </source>
</evidence>
<sequence length="227" mass="25309">MKAEEEGGLKLFTNKPKKGNKLSLLEFFSFLSNHFGSFKLSIYYSFVAKTTTTIAQLKAKDLSSPTTATGTSSSSSSSSAAAAASYKMGSQSTAPPPPPQPPKESFARRYKFLWPLILTVNLSVGAYLFMRTKKKDTVQEEEVPSKIPSSTPSTTAPVSETPIPSPTISEVVKLCEPIREDQQRELFKWILEEKRKVKPKDSEERERIDDEKAILKQFIRAKSIPRI</sequence>
<organism evidence="3">
    <name type="scientific">Populus tomentosa</name>
    <name type="common">Chinese white poplar</name>
    <dbReference type="NCBI Taxonomy" id="118781"/>
    <lineage>
        <taxon>Eukaryota</taxon>
        <taxon>Viridiplantae</taxon>
        <taxon>Streptophyta</taxon>
        <taxon>Embryophyta</taxon>
        <taxon>Tracheophyta</taxon>
        <taxon>Spermatophyta</taxon>
        <taxon>Magnoliopsida</taxon>
        <taxon>eudicotyledons</taxon>
        <taxon>Gunneridae</taxon>
        <taxon>Pentapetalae</taxon>
        <taxon>rosids</taxon>
        <taxon>fabids</taxon>
        <taxon>Malpighiales</taxon>
        <taxon>Salicaceae</taxon>
        <taxon>Saliceae</taxon>
        <taxon>Populus</taxon>
    </lineage>
</organism>
<proteinExistence type="evidence at transcript level"/>
<dbReference type="PANTHER" id="PTHR34364:SF1">
    <property type="entry name" value="WAS_WASL-INTERACTING FAMILY PROTEIN"/>
    <property type="match status" value="1"/>
</dbReference>
<dbReference type="EMBL" id="KU573108">
    <property type="protein sequence ID" value="APR63573.1"/>
    <property type="molecule type" value="mRNA"/>
</dbReference>
<feature type="compositionally biased region" description="Low complexity" evidence="1">
    <location>
        <begin position="145"/>
        <end position="162"/>
    </location>
</feature>
<keyword evidence="2" id="KW-1133">Transmembrane helix</keyword>
<evidence type="ECO:0008006" key="4">
    <source>
        <dbReference type="Google" id="ProtNLM"/>
    </source>
</evidence>
<feature type="region of interest" description="Disordered" evidence="1">
    <location>
        <begin position="138"/>
        <end position="163"/>
    </location>
</feature>
<reference evidence="3" key="1">
    <citation type="submission" date="2016-01" db="EMBL/GenBank/DDBJ databases">
        <title>Dissection of insertion-deletion (InDel) variations within complex gene networks underlying wood formation in Populus.</title>
        <authorList>
            <person name="Zhang D."/>
            <person name="Gong C."/>
            <person name="Du Q."/>
            <person name="Xie J."/>
            <person name="Yang X."/>
            <person name="Quan M."/>
            <person name="Li B."/>
        </authorList>
    </citation>
    <scope>NUCLEOTIDE SEQUENCE</scope>
</reference>
<keyword evidence="2" id="KW-0472">Membrane</keyword>